<dbReference type="eggNOG" id="ENOG502RYFJ">
    <property type="taxonomic scope" value="Eukaryota"/>
</dbReference>
<dbReference type="HOGENOM" id="CLU_064244_1_0_1"/>
<dbReference type="CDD" id="cd10806">
    <property type="entry name" value="YdjC_like_2"/>
    <property type="match status" value="1"/>
</dbReference>
<evidence type="ECO:0000256" key="8">
    <source>
        <dbReference type="ARBA" id="ARBA00023277"/>
    </source>
</evidence>
<sequence>MAADPKEKYLIVNADDFGYCSKRNRGILQAFQKGVVTSISLMVNAESSVQAAELAKEHGLPVGLHLNLSEGRPLVLGHKTLVDSDGFMKAKEQLQKLLSQGIIDKKEIQQEIKAQLQWFQDHVGRNPTHVDGHQHVHVFPAVCEILAATMQQMGLKKTRNPVELSLQSCPWIPQARLEFFNGVVHNAAAALDVYSKAGISFPQRFVGLTTMGKNMTEERLQQALSTAFKCQTTFPDNRWSNTCELMVHPGYASTAGCGGCGGGPDEFAQSLDREHELHILTSESFRSFLDSQNFLLQSYHDL</sequence>
<keyword evidence="7" id="KW-0460">Magnesium</keyword>
<keyword evidence="8" id="KW-0119">Carbohydrate metabolism</keyword>
<evidence type="ECO:0000256" key="6">
    <source>
        <dbReference type="ARBA" id="ARBA00022801"/>
    </source>
</evidence>
<comment type="similarity">
    <text evidence="3">Belongs to the YdjC deacetylase family.</text>
</comment>
<accession>A7RM88</accession>
<dbReference type="STRING" id="45351.A7RM88"/>
<dbReference type="EMBL" id="DS469519">
    <property type="protein sequence ID" value="EDO47462.1"/>
    <property type="molecule type" value="Genomic_DNA"/>
</dbReference>
<proteinExistence type="inferred from homology"/>
<dbReference type="GO" id="GO:0005975">
    <property type="term" value="P:carbohydrate metabolic process"/>
    <property type="evidence" value="ECO:0007669"/>
    <property type="project" value="InterPro"/>
</dbReference>
<evidence type="ECO:0000256" key="1">
    <source>
        <dbReference type="ARBA" id="ARBA00001946"/>
    </source>
</evidence>
<keyword evidence="6" id="KW-0378">Hydrolase</keyword>
<evidence type="ECO:0000256" key="5">
    <source>
        <dbReference type="ARBA" id="ARBA00022723"/>
    </source>
</evidence>
<organism evidence="9 10">
    <name type="scientific">Nematostella vectensis</name>
    <name type="common">Starlet sea anemone</name>
    <dbReference type="NCBI Taxonomy" id="45351"/>
    <lineage>
        <taxon>Eukaryota</taxon>
        <taxon>Metazoa</taxon>
        <taxon>Cnidaria</taxon>
        <taxon>Anthozoa</taxon>
        <taxon>Hexacorallia</taxon>
        <taxon>Actiniaria</taxon>
        <taxon>Edwardsiidae</taxon>
        <taxon>Nematostella</taxon>
    </lineage>
</organism>
<keyword evidence="10" id="KW-1185">Reference proteome</keyword>
<gene>
    <name evidence="9" type="ORF">NEMVEDRAFT_v1g199190</name>
</gene>
<evidence type="ECO:0000313" key="10">
    <source>
        <dbReference type="Proteomes" id="UP000001593"/>
    </source>
</evidence>
<evidence type="ECO:0000313" key="9">
    <source>
        <dbReference type="EMBL" id="EDO47462.1"/>
    </source>
</evidence>
<dbReference type="PANTHER" id="PTHR31609:SF1">
    <property type="entry name" value="CARBOHYDRATE DEACETYLASE"/>
    <property type="match status" value="1"/>
</dbReference>
<dbReference type="Proteomes" id="UP000001593">
    <property type="component" value="Unassembled WGS sequence"/>
</dbReference>
<dbReference type="PhylomeDB" id="A7RM88"/>
<dbReference type="InterPro" id="IPR011330">
    <property type="entry name" value="Glyco_hydro/deAcase_b/a-brl"/>
</dbReference>
<dbReference type="GO" id="GO:0016787">
    <property type="term" value="F:hydrolase activity"/>
    <property type="evidence" value="ECO:0007669"/>
    <property type="project" value="UniProtKB-KW"/>
</dbReference>
<keyword evidence="5" id="KW-0479">Metal-binding</keyword>
<dbReference type="OrthoDB" id="8908051at2759"/>
<dbReference type="InterPro" id="IPR006879">
    <property type="entry name" value="YdjC-like"/>
</dbReference>
<comment type="function">
    <text evidence="2">Probably catalyzes the deacetylation of acetylated carbohydrates an important step in the degradation of oligosaccharides.</text>
</comment>
<comment type="cofactor">
    <cofactor evidence="1">
        <name>Mg(2+)</name>
        <dbReference type="ChEBI" id="CHEBI:18420"/>
    </cofactor>
</comment>
<dbReference type="Pfam" id="PF04794">
    <property type="entry name" value="YdjC"/>
    <property type="match status" value="1"/>
</dbReference>
<dbReference type="AlphaFoldDB" id="A7RM88"/>
<dbReference type="KEGG" id="nve:5519738"/>
<evidence type="ECO:0000256" key="3">
    <source>
        <dbReference type="ARBA" id="ARBA00008843"/>
    </source>
</evidence>
<dbReference type="Gene3D" id="3.20.20.370">
    <property type="entry name" value="Glycoside hydrolase/deacetylase"/>
    <property type="match status" value="1"/>
</dbReference>
<evidence type="ECO:0000256" key="7">
    <source>
        <dbReference type="ARBA" id="ARBA00022842"/>
    </source>
</evidence>
<dbReference type="SUPFAM" id="SSF88713">
    <property type="entry name" value="Glycoside hydrolase/deacetylase"/>
    <property type="match status" value="1"/>
</dbReference>
<protein>
    <recommendedName>
        <fullName evidence="4">Carbohydrate deacetylase</fullName>
    </recommendedName>
</protein>
<dbReference type="GO" id="GO:0046872">
    <property type="term" value="F:metal ion binding"/>
    <property type="evidence" value="ECO:0007669"/>
    <property type="project" value="UniProtKB-KW"/>
</dbReference>
<dbReference type="PANTHER" id="PTHR31609">
    <property type="entry name" value="YDJC DEACETYLASE FAMILY MEMBER"/>
    <property type="match status" value="1"/>
</dbReference>
<reference evidence="9 10" key="1">
    <citation type="journal article" date="2007" name="Science">
        <title>Sea anemone genome reveals ancestral eumetazoan gene repertoire and genomic organization.</title>
        <authorList>
            <person name="Putnam N.H."/>
            <person name="Srivastava M."/>
            <person name="Hellsten U."/>
            <person name="Dirks B."/>
            <person name="Chapman J."/>
            <person name="Salamov A."/>
            <person name="Terry A."/>
            <person name="Shapiro H."/>
            <person name="Lindquist E."/>
            <person name="Kapitonov V.V."/>
            <person name="Jurka J."/>
            <person name="Genikhovich G."/>
            <person name="Grigoriev I.V."/>
            <person name="Lucas S.M."/>
            <person name="Steele R.E."/>
            <person name="Finnerty J.R."/>
            <person name="Technau U."/>
            <person name="Martindale M.Q."/>
            <person name="Rokhsar D.S."/>
        </authorList>
    </citation>
    <scope>NUCLEOTIDE SEQUENCE [LARGE SCALE GENOMIC DNA]</scope>
    <source>
        <strain evidence="10">CH2 X CH6</strain>
    </source>
</reference>
<evidence type="ECO:0000256" key="4">
    <source>
        <dbReference type="ARBA" id="ARBA00018477"/>
    </source>
</evidence>
<dbReference type="InParanoid" id="A7RM88"/>
<name>A7RM88_NEMVE</name>
<evidence type="ECO:0000256" key="2">
    <source>
        <dbReference type="ARBA" id="ARBA00003451"/>
    </source>
</evidence>
<dbReference type="OMA" id="GLHNCDW"/>
<dbReference type="GO" id="GO:0019213">
    <property type="term" value="F:deacetylase activity"/>
    <property type="evidence" value="ECO:0000318"/>
    <property type="project" value="GO_Central"/>
</dbReference>